<organism evidence="2 3">
    <name type="scientific">Caenorhabditis angaria</name>
    <dbReference type="NCBI Taxonomy" id="860376"/>
    <lineage>
        <taxon>Eukaryota</taxon>
        <taxon>Metazoa</taxon>
        <taxon>Ecdysozoa</taxon>
        <taxon>Nematoda</taxon>
        <taxon>Chromadorea</taxon>
        <taxon>Rhabditida</taxon>
        <taxon>Rhabditina</taxon>
        <taxon>Rhabditomorpha</taxon>
        <taxon>Rhabditoidea</taxon>
        <taxon>Rhabditidae</taxon>
        <taxon>Peloderinae</taxon>
        <taxon>Caenorhabditis</taxon>
    </lineage>
</organism>
<gene>
    <name evidence="2" type="ORF">CAMP_LOCUS11304</name>
</gene>
<dbReference type="GO" id="GO:0097431">
    <property type="term" value="C:mitotic spindle pole"/>
    <property type="evidence" value="ECO:0007669"/>
    <property type="project" value="TreeGrafter"/>
</dbReference>
<dbReference type="PANTHER" id="PTHR16056">
    <property type="entry name" value="REGULATOR OF MICROTUBULE DYNAMICS PROTEIN"/>
    <property type="match status" value="1"/>
</dbReference>
<sequence>MNFTEIDSCFGSNKRDIGYEKLKSAYEKGDHSPEVLWRLAQFCHEKSTISPKAKRIAYIYEGIKYAEEGMKTDPTHFKSKIEMGNKFKSLLDKAITMQPNDYVLLHLRARYKFTVASLTWLERKLASTFYATVPTHTFEEALEDFLACYKIEPKWIENFYYIAKTYVGLKDKENARKYLKIALEIQPQSDVEIDYIADCKALSHKL</sequence>
<accession>A0A9P1IP68</accession>
<evidence type="ECO:0000313" key="3">
    <source>
        <dbReference type="Proteomes" id="UP001152747"/>
    </source>
</evidence>
<reference evidence="2" key="1">
    <citation type="submission" date="2022-11" db="EMBL/GenBank/DDBJ databases">
        <authorList>
            <person name="Kikuchi T."/>
        </authorList>
    </citation>
    <scope>NUCLEOTIDE SEQUENCE</scope>
    <source>
        <strain evidence="2">PS1010</strain>
    </source>
</reference>
<evidence type="ECO:0008006" key="4">
    <source>
        <dbReference type="Google" id="ProtNLM"/>
    </source>
</evidence>
<dbReference type="Proteomes" id="UP001152747">
    <property type="component" value="Unassembled WGS sequence"/>
</dbReference>
<keyword evidence="1" id="KW-0802">TPR repeat</keyword>
<name>A0A9P1IP68_9PELO</name>
<dbReference type="GO" id="GO:0005876">
    <property type="term" value="C:spindle microtubule"/>
    <property type="evidence" value="ECO:0007669"/>
    <property type="project" value="TreeGrafter"/>
</dbReference>
<dbReference type="InterPro" id="IPR019734">
    <property type="entry name" value="TPR_rpt"/>
</dbReference>
<dbReference type="GO" id="GO:0008017">
    <property type="term" value="F:microtubule binding"/>
    <property type="evidence" value="ECO:0007669"/>
    <property type="project" value="TreeGrafter"/>
</dbReference>
<dbReference type="GO" id="GO:0005739">
    <property type="term" value="C:mitochondrion"/>
    <property type="evidence" value="ECO:0007669"/>
    <property type="project" value="TreeGrafter"/>
</dbReference>
<dbReference type="AlphaFoldDB" id="A0A9P1IP68"/>
<dbReference type="PANTHER" id="PTHR16056:SF12">
    <property type="entry name" value="REGULATOR OF MICROTUBULE DYNAMICS PROTEIN 1"/>
    <property type="match status" value="1"/>
</dbReference>
<dbReference type="InterPro" id="IPR011990">
    <property type="entry name" value="TPR-like_helical_dom_sf"/>
</dbReference>
<dbReference type="OrthoDB" id="512473at2759"/>
<dbReference type="Pfam" id="PF21033">
    <property type="entry name" value="RMD1-3"/>
    <property type="match status" value="1"/>
</dbReference>
<dbReference type="Gene3D" id="1.25.40.10">
    <property type="entry name" value="Tetratricopeptide repeat domain"/>
    <property type="match status" value="1"/>
</dbReference>
<dbReference type="SUPFAM" id="SSF48452">
    <property type="entry name" value="TPR-like"/>
    <property type="match status" value="1"/>
</dbReference>
<evidence type="ECO:0000313" key="2">
    <source>
        <dbReference type="EMBL" id="CAI5448667.1"/>
    </source>
</evidence>
<dbReference type="InterPro" id="IPR049039">
    <property type="entry name" value="RMD1-3_a_helical_rpt"/>
</dbReference>
<feature type="repeat" description="TPR" evidence="1">
    <location>
        <begin position="156"/>
        <end position="189"/>
    </location>
</feature>
<keyword evidence="3" id="KW-1185">Reference proteome</keyword>
<protein>
    <recommendedName>
        <fullName evidence="4">Tetratricopeptide repeat protein</fullName>
    </recommendedName>
</protein>
<comment type="caution">
    <text evidence="2">The sequence shown here is derived from an EMBL/GenBank/DDBJ whole genome shotgun (WGS) entry which is preliminary data.</text>
</comment>
<proteinExistence type="predicted"/>
<evidence type="ECO:0000256" key="1">
    <source>
        <dbReference type="PROSITE-ProRule" id="PRU00339"/>
    </source>
</evidence>
<dbReference type="PROSITE" id="PS50005">
    <property type="entry name" value="TPR"/>
    <property type="match status" value="1"/>
</dbReference>
<dbReference type="EMBL" id="CANHGI010000004">
    <property type="protein sequence ID" value="CAI5448667.1"/>
    <property type="molecule type" value="Genomic_DNA"/>
</dbReference>